<comment type="caution">
    <text evidence="1">The sequence shown here is derived from an EMBL/GenBank/DDBJ whole genome shotgun (WGS) entry which is preliminary data.</text>
</comment>
<keyword evidence="2" id="KW-1185">Reference proteome</keyword>
<evidence type="ECO:0000313" key="1">
    <source>
        <dbReference type="EMBL" id="CAL1279033.1"/>
    </source>
</evidence>
<proteinExistence type="predicted"/>
<accession>A0AAV2A8N3</accession>
<protein>
    <submittedName>
        <fullName evidence="1">Uncharacterized protein</fullName>
    </submittedName>
</protein>
<gene>
    <name evidence="1" type="ORF">LARSCL_LOCUS10108</name>
</gene>
<dbReference type="AlphaFoldDB" id="A0AAV2A8N3"/>
<sequence>MTCKLVRAKNKNESENKTKCLFKPEFVDQLQVSRTRERTNSKKEGSADFRCTPPLNIQSRKCWRLGISF</sequence>
<name>A0AAV2A8N3_9ARAC</name>
<dbReference type="Proteomes" id="UP001497382">
    <property type="component" value="Unassembled WGS sequence"/>
</dbReference>
<reference evidence="1 2" key="1">
    <citation type="submission" date="2024-04" db="EMBL/GenBank/DDBJ databases">
        <authorList>
            <person name="Rising A."/>
            <person name="Reimegard J."/>
            <person name="Sonavane S."/>
            <person name="Akerstrom W."/>
            <person name="Nylinder S."/>
            <person name="Hedman E."/>
            <person name="Kallberg Y."/>
        </authorList>
    </citation>
    <scope>NUCLEOTIDE SEQUENCE [LARGE SCALE GENOMIC DNA]</scope>
</reference>
<dbReference type="EMBL" id="CAXIEN010000118">
    <property type="protein sequence ID" value="CAL1279033.1"/>
    <property type="molecule type" value="Genomic_DNA"/>
</dbReference>
<organism evidence="1 2">
    <name type="scientific">Larinioides sclopetarius</name>
    <dbReference type="NCBI Taxonomy" id="280406"/>
    <lineage>
        <taxon>Eukaryota</taxon>
        <taxon>Metazoa</taxon>
        <taxon>Ecdysozoa</taxon>
        <taxon>Arthropoda</taxon>
        <taxon>Chelicerata</taxon>
        <taxon>Arachnida</taxon>
        <taxon>Araneae</taxon>
        <taxon>Araneomorphae</taxon>
        <taxon>Entelegynae</taxon>
        <taxon>Araneoidea</taxon>
        <taxon>Araneidae</taxon>
        <taxon>Larinioides</taxon>
    </lineage>
</organism>
<evidence type="ECO:0000313" key="2">
    <source>
        <dbReference type="Proteomes" id="UP001497382"/>
    </source>
</evidence>